<dbReference type="SMART" id="SM00530">
    <property type="entry name" value="HTH_XRE"/>
    <property type="match status" value="1"/>
</dbReference>
<dbReference type="RefSeq" id="WP_002844488.1">
    <property type="nucleotide sequence ID" value="NZ_ADJN01000065.1"/>
</dbReference>
<dbReference type="GeneID" id="79843447"/>
<dbReference type="InterPro" id="IPR008003">
    <property type="entry name" value="DUF739"/>
</dbReference>
<evidence type="ECO:0000313" key="3">
    <source>
        <dbReference type="Proteomes" id="UP000004206"/>
    </source>
</evidence>
<dbReference type="PROSITE" id="PS50943">
    <property type="entry name" value="HTH_CROC1"/>
    <property type="match status" value="1"/>
</dbReference>
<dbReference type="Pfam" id="PF05339">
    <property type="entry name" value="DUF739"/>
    <property type="match status" value="1"/>
</dbReference>
<gene>
    <name evidence="2" type="ORF">HMPREF0631_1345</name>
</gene>
<dbReference type="GO" id="GO:0003677">
    <property type="term" value="F:DNA binding"/>
    <property type="evidence" value="ECO:0007669"/>
    <property type="project" value="UniProtKB-KW"/>
</dbReference>
<sequence>MNKAKLKSVMALMGFTQSQLAEKLGISEQRLSAKINGKCGAEFNQGEISKIKRIFELSSEDIDNIFFDDLVS</sequence>
<feature type="domain" description="HTH cro/C1-type" evidence="1">
    <location>
        <begin position="6"/>
        <end position="62"/>
    </location>
</feature>
<name>D3MU39_9FIRM</name>
<dbReference type="InterPro" id="IPR010982">
    <property type="entry name" value="Lambda_DNA-bd_dom_sf"/>
</dbReference>
<dbReference type="EMBL" id="ADJN01000065">
    <property type="protein sequence ID" value="EFD04364.1"/>
    <property type="molecule type" value="Genomic_DNA"/>
</dbReference>
<dbReference type="SUPFAM" id="SSF47413">
    <property type="entry name" value="lambda repressor-like DNA-binding domains"/>
    <property type="match status" value="1"/>
</dbReference>
<keyword evidence="2" id="KW-0238">DNA-binding</keyword>
<reference evidence="2 3" key="1">
    <citation type="submission" date="2010-01" db="EMBL/GenBank/DDBJ databases">
        <authorList>
            <person name="Dodson R."/>
            <person name="Madupu R."/>
            <person name="Durkin A.S."/>
            <person name="Torralba M."/>
            <person name="Methe B."/>
            <person name="Sutton G.G."/>
            <person name="Strausberg R.L."/>
            <person name="Nelson K.E."/>
        </authorList>
    </citation>
    <scope>NUCLEOTIDE SEQUENCE [LARGE SCALE GENOMIC DNA]</scope>
    <source>
        <strain evidence="2 3">653-L</strain>
    </source>
</reference>
<keyword evidence="3" id="KW-1185">Reference proteome</keyword>
<dbReference type="OrthoDB" id="9808239at2"/>
<dbReference type="Gene3D" id="1.10.260.40">
    <property type="entry name" value="lambda repressor-like DNA-binding domains"/>
    <property type="match status" value="1"/>
</dbReference>
<proteinExistence type="predicted"/>
<dbReference type="InterPro" id="IPR001387">
    <property type="entry name" value="Cro/C1-type_HTH"/>
</dbReference>
<organism evidence="2 3">
    <name type="scientific">Peptostreptococcus anaerobius 653-L</name>
    <dbReference type="NCBI Taxonomy" id="596329"/>
    <lineage>
        <taxon>Bacteria</taxon>
        <taxon>Bacillati</taxon>
        <taxon>Bacillota</taxon>
        <taxon>Clostridia</taxon>
        <taxon>Peptostreptococcales</taxon>
        <taxon>Peptostreptococcaceae</taxon>
        <taxon>Peptostreptococcus</taxon>
    </lineage>
</organism>
<dbReference type="eggNOG" id="ENOG5033KKC">
    <property type="taxonomic scope" value="Bacteria"/>
</dbReference>
<dbReference type="CDD" id="cd00093">
    <property type="entry name" value="HTH_XRE"/>
    <property type="match status" value="1"/>
</dbReference>
<dbReference type="Proteomes" id="UP000004206">
    <property type="component" value="Unassembled WGS sequence"/>
</dbReference>
<accession>D3MU39</accession>
<dbReference type="AlphaFoldDB" id="D3MU39"/>
<comment type="caution">
    <text evidence="2">The sequence shown here is derived from an EMBL/GenBank/DDBJ whole genome shotgun (WGS) entry which is preliminary data.</text>
</comment>
<evidence type="ECO:0000313" key="2">
    <source>
        <dbReference type="EMBL" id="EFD04364.1"/>
    </source>
</evidence>
<protein>
    <submittedName>
        <fullName evidence="2">DNA-binding helix-turn-helix protein</fullName>
    </submittedName>
</protein>
<evidence type="ECO:0000259" key="1">
    <source>
        <dbReference type="PROSITE" id="PS50943"/>
    </source>
</evidence>